<dbReference type="InterPro" id="IPR047288">
    <property type="entry name" value="Tudor_SGF29_rpt1"/>
</dbReference>
<dbReference type="InParanoid" id="G7DT61"/>
<feature type="region of interest" description="Disordered" evidence="1">
    <location>
        <begin position="1"/>
        <end position="36"/>
    </location>
</feature>
<dbReference type="eggNOG" id="KOG3038">
    <property type="taxonomic scope" value="Eukaryota"/>
</dbReference>
<dbReference type="CDD" id="cd20393">
    <property type="entry name" value="Tudor_SGF29_rpt1"/>
    <property type="match status" value="1"/>
</dbReference>
<reference evidence="3 4" key="1">
    <citation type="journal article" date="2011" name="J. Gen. Appl. Microbiol.">
        <title>Draft genome sequencing of the enigmatic basidiomycete Mixia osmundae.</title>
        <authorList>
            <person name="Nishida H."/>
            <person name="Nagatsuka Y."/>
            <person name="Sugiyama J."/>
        </authorList>
    </citation>
    <scope>NUCLEOTIDE SEQUENCE [LARGE SCALE GENOMIC DNA]</scope>
    <source>
        <strain evidence="4">CBS 9802 / IAM 14324 / JCM 22182 / KY 12970</strain>
    </source>
</reference>
<dbReference type="InterPro" id="IPR037802">
    <property type="entry name" value="SGF29"/>
</dbReference>
<name>G7DT61_MIXOS</name>
<dbReference type="OrthoDB" id="10265994at2759"/>
<dbReference type="STRING" id="764103.G7DT61"/>
<feature type="domain" description="SGF29 C-terminal" evidence="2">
    <location>
        <begin position="188"/>
        <end position="339"/>
    </location>
</feature>
<dbReference type="Gene3D" id="2.30.30.140">
    <property type="match status" value="1"/>
</dbReference>
<evidence type="ECO:0000256" key="1">
    <source>
        <dbReference type="SAM" id="MobiDB-lite"/>
    </source>
</evidence>
<accession>G7DT61</accession>
<proteinExistence type="predicted"/>
<gene>
    <name evidence="3" type="primary">Mo00586</name>
    <name evidence="3" type="ORF">E5Q_00586</name>
</gene>
<dbReference type="AlphaFoldDB" id="G7DT61"/>
<organism evidence="3 4">
    <name type="scientific">Mixia osmundae (strain CBS 9802 / IAM 14324 / JCM 22182 / KY 12970)</name>
    <dbReference type="NCBI Taxonomy" id="764103"/>
    <lineage>
        <taxon>Eukaryota</taxon>
        <taxon>Fungi</taxon>
        <taxon>Dikarya</taxon>
        <taxon>Basidiomycota</taxon>
        <taxon>Pucciniomycotina</taxon>
        <taxon>Mixiomycetes</taxon>
        <taxon>Mixiales</taxon>
        <taxon>Mixiaceae</taxon>
        <taxon>Mixia</taxon>
    </lineage>
</organism>
<evidence type="ECO:0000313" key="3">
    <source>
        <dbReference type="EMBL" id="GAA93940.1"/>
    </source>
</evidence>
<dbReference type="FunCoup" id="G7DT61">
    <property type="interactions" value="15"/>
</dbReference>
<dbReference type="EMBL" id="BABT02000025">
    <property type="protein sequence ID" value="GAA93940.1"/>
    <property type="molecule type" value="Genomic_DNA"/>
</dbReference>
<comment type="caution">
    <text evidence="3">The sequence shown here is derived from an EMBL/GenBank/DDBJ whole genome shotgun (WGS) entry which is preliminary data.</text>
</comment>
<dbReference type="RefSeq" id="XP_014571310.1">
    <property type="nucleotide sequence ID" value="XM_014715824.1"/>
</dbReference>
<evidence type="ECO:0000313" key="4">
    <source>
        <dbReference type="Proteomes" id="UP000009131"/>
    </source>
</evidence>
<dbReference type="PROSITE" id="PS51518">
    <property type="entry name" value="SGF29_C"/>
    <property type="match status" value="1"/>
</dbReference>
<evidence type="ECO:0000259" key="2">
    <source>
        <dbReference type="PROSITE" id="PS51518"/>
    </source>
</evidence>
<dbReference type="Pfam" id="PF07039">
    <property type="entry name" value="SGF29_Tudor"/>
    <property type="match status" value="1"/>
</dbReference>
<dbReference type="InterPro" id="IPR010750">
    <property type="entry name" value="SGF29_tudor-like_dom"/>
</dbReference>
<dbReference type="OMA" id="INFSTHY"/>
<dbReference type="GO" id="GO:0000124">
    <property type="term" value="C:SAGA complex"/>
    <property type="evidence" value="ECO:0007669"/>
    <property type="project" value="InterPro"/>
</dbReference>
<dbReference type="PANTHER" id="PTHR21539">
    <property type="entry name" value="SAGA-ASSOCIATED FACTOR 29"/>
    <property type="match status" value="1"/>
</dbReference>
<dbReference type="PANTHER" id="PTHR21539:SF0">
    <property type="entry name" value="SAGA-ASSOCIATED FACTOR 29"/>
    <property type="match status" value="1"/>
</dbReference>
<feature type="region of interest" description="Disordered" evidence="1">
    <location>
        <begin position="105"/>
        <end position="129"/>
    </location>
</feature>
<protein>
    <recommendedName>
        <fullName evidence="2">SGF29 C-terminal domain-containing protein</fullName>
    </recommendedName>
</protein>
<sequence length="342" mass="37294">MRRAASPNLTAPGRDSQERDLWQKTRKRLKQVQTSTALSNENFKEITTLQTALQSGTTVEPNLRTRLGKAAEAATRYSEEALSAVKDAQEALSILIALREPEPLGANDARKKRRLDTASPAPTEREPPLVPFVPRVTTLTTSAKGSPLPGSPAPMSAINASSNVKPVQTSKPSTSTVTIGSSHTQYTVQLPLLPGRPVAFKQPKNRSGGKDSASPGEKEDYILTRVMRNLNGDKNRYEVQDADDTPGQIPATFNTTLKHIVVLADPPIQDYPIGSTVLALYPDTTSFYKARVRSNPRAQIAKQKPGSRALYKLTFEDDGDQILDVSPHMVIEWPPPVISKPS</sequence>
<feature type="region of interest" description="Disordered" evidence="1">
    <location>
        <begin position="163"/>
        <end position="182"/>
    </location>
</feature>
<dbReference type="Proteomes" id="UP000009131">
    <property type="component" value="Unassembled WGS sequence"/>
</dbReference>
<dbReference type="HOGENOM" id="CLU_054783_0_0_1"/>
<keyword evidence="4" id="KW-1185">Reference proteome</keyword>
<reference evidence="3 4" key="2">
    <citation type="journal article" date="2012" name="Open Biol.">
        <title>Characteristics of nucleosomes and linker DNA regions on the genome of the basidiomycete Mixia osmundae revealed by mono- and dinucleosome mapping.</title>
        <authorList>
            <person name="Nishida H."/>
            <person name="Kondo S."/>
            <person name="Matsumoto T."/>
            <person name="Suzuki Y."/>
            <person name="Yoshikawa H."/>
            <person name="Taylor T.D."/>
            <person name="Sugiyama J."/>
        </authorList>
    </citation>
    <scope>NUCLEOTIDE SEQUENCE [LARGE SCALE GENOMIC DNA]</scope>
    <source>
        <strain evidence="4">CBS 9802 / IAM 14324 / JCM 22182 / KY 12970</strain>
    </source>
</reference>